<dbReference type="GO" id="GO:0005839">
    <property type="term" value="C:proteasome core complex"/>
    <property type="evidence" value="ECO:0007669"/>
    <property type="project" value="UniProtKB-UniRule"/>
</dbReference>
<keyword evidence="2" id="KW-0963">Cytoplasm</keyword>
<evidence type="ECO:0000313" key="10">
    <source>
        <dbReference type="EMBL" id="KRO45658.1"/>
    </source>
</evidence>
<comment type="catalytic activity">
    <reaction evidence="1">
        <text>Cleavage of peptide bonds with very broad specificity.</text>
        <dbReference type="EC" id="3.4.25.1"/>
    </reaction>
</comment>
<keyword evidence="5" id="KW-0378">Hydrolase</keyword>
<dbReference type="EMBL" id="LIBJ01000453">
    <property type="protein sequence ID" value="KRO45658.1"/>
    <property type="molecule type" value="Genomic_DNA"/>
</dbReference>
<keyword evidence="8" id="KW-0865">Zymogen</keyword>
<evidence type="ECO:0000256" key="9">
    <source>
        <dbReference type="NCBIfam" id="TIGR03690"/>
    </source>
</evidence>
<sequence>MSMPMFSFEQDPGASFGELLKRVGLSPFGESGPANAMLVPHATTCVALRCTNGVVMAGDRRATSGNIISHREMEKVVQADEFSGVAIAGAAGPAMEMVKLFQLQIEHYEKVEGQSLSLEGKANQLSMFVRSNLPAAMQGFMVVPIFAGFDTLLKHGRLWNYDATGGRYEEHDFVATGSGMLHAGTVLRMGWRRDMTVDEGVELTARALWEASDADSATGGPDVLRGIYPVIASITSEGFTRIGDAQLKITYEAIAKGVGQR</sequence>
<keyword evidence="6" id="KW-0068">Autocatalytic cleavage</keyword>
<dbReference type="NCBIfam" id="TIGR03690">
    <property type="entry name" value="20S_bact_beta"/>
    <property type="match status" value="1"/>
</dbReference>
<dbReference type="PANTHER" id="PTHR32194:SF0">
    <property type="entry name" value="ATP-DEPENDENT PROTEASE SUBUNIT HSLV"/>
    <property type="match status" value="1"/>
</dbReference>
<evidence type="ECO:0000256" key="3">
    <source>
        <dbReference type="ARBA" id="ARBA00022670"/>
    </source>
</evidence>
<dbReference type="Gene3D" id="3.60.20.10">
    <property type="entry name" value="Glutamine Phosphoribosylpyrophosphate, subunit 1, domain 1"/>
    <property type="match status" value="1"/>
</dbReference>
<dbReference type="Pfam" id="PF00227">
    <property type="entry name" value="Proteasome"/>
    <property type="match status" value="1"/>
</dbReference>
<evidence type="ECO:0000256" key="5">
    <source>
        <dbReference type="ARBA" id="ARBA00022801"/>
    </source>
</evidence>
<keyword evidence="7 10" id="KW-0647">Proteasome</keyword>
<dbReference type="PROSITE" id="PS51476">
    <property type="entry name" value="PROTEASOME_BETA_2"/>
    <property type="match status" value="1"/>
</dbReference>
<evidence type="ECO:0000256" key="1">
    <source>
        <dbReference type="ARBA" id="ARBA00001198"/>
    </source>
</evidence>
<comment type="caution">
    <text evidence="10">The sequence shown here is derived from an EMBL/GenBank/DDBJ whole genome shotgun (WGS) entry which is preliminary data.</text>
</comment>
<keyword evidence="4" id="KW-0888">Threonine protease</keyword>
<dbReference type="InterPro" id="IPR023333">
    <property type="entry name" value="Proteasome_suB-type"/>
</dbReference>
<dbReference type="AlphaFoldDB" id="A0A0R2QDS6"/>
<gene>
    <name evidence="10" type="ORF">ABR75_02035</name>
</gene>
<evidence type="ECO:0000313" key="11">
    <source>
        <dbReference type="Proteomes" id="UP000051017"/>
    </source>
</evidence>
<proteinExistence type="predicted"/>
<dbReference type="InterPro" id="IPR029055">
    <property type="entry name" value="Ntn_hydrolases_N"/>
</dbReference>
<dbReference type="SUPFAM" id="SSF56235">
    <property type="entry name" value="N-terminal nucleophile aminohydrolases (Ntn hydrolases)"/>
    <property type="match status" value="1"/>
</dbReference>
<evidence type="ECO:0000256" key="4">
    <source>
        <dbReference type="ARBA" id="ARBA00022698"/>
    </source>
</evidence>
<dbReference type="GO" id="GO:0010498">
    <property type="term" value="P:proteasomal protein catabolic process"/>
    <property type="evidence" value="ECO:0007669"/>
    <property type="project" value="UniProtKB-UniRule"/>
</dbReference>
<dbReference type="Proteomes" id="UP000051017">
    <property type="component" value="Unassembled WGS sequence"/>
</dbReference>
<dbReference type="EC" id="3.4.25.1" evidence="9"/>
<protein>
    <recommendedName>
        <fullName evidence="9">Proteasome subunit beta</fullName>
        <ecNumber evidence="9">3.4.25.1</ecNumber>
    </recommendedName>
</protein>
<evidence type="ECO:0000256" key="2">
    <source>
        <dbReference type="ARBA" id="ARBA00022490"/>
    </source>
</evidence>
<evidence type="ECO:0000256" key="8">
    <source>
        <dbReference type="ARBA" id="ARBA00023145"/>
    </source>
</evidence>
<name>A0A0R2QDS6_9ACTN</name>
<dbReference type="GO" id="GO:0005737">
    <property type="term" value="C:cytoplasm"/>
    <property type="evidence" value="ECO:0007669"/>
    <property type="project" value="TreeGrafter"/>
</dbReference>
<evidence type="ECO:0000256" key="7">
    <source>
        <dbReference type="ARBA" id="ARBA00022942"/>
    </source>
</evidence>
<evidence type="ECO:0000256" key="6">
    <source>
        <dbReference type="ARBA" id="ARBA00022813"/>
    </source>
</evidence>
<dbReference type="GO" id="GO:0004298">
    <property type="term" value="F:threonine-type endopeptidase activity"/>
    <property type="evidence" value="ECO:0007669"/>
    <property type="project" value="UniProtKB-UniRule"/>
</dbReference>
<dbReference type="InterPro" id="IPR022483">
    <property type="entry name" value="PSB_actinobac"/>
</dbReference>
<keyword evidence="3" id="KW-0645">Protease</keyword>
<accession>A0A0R2QDS6</accession>
<dbReference type="InterPro" id="IPR001353">
    <property type="entry name" value="Proteasome_sua/b"/>
</dbReference>
<organism evidence="10 11">
    <name type="scientific">Acidimicrobiia bacterium BACL6 MAG-120924-bin43</name>
    <dbReference type="NCBI Taxonomy" id="1655583"/>
    <lineage>
        <taxon>Bacteria</taxon>
        <taxon>Bacillati</taxon>
        <taxon>Actinomycetota</taxon>
        <taxon>Acidimicrobiia</taxon>
        <taxon>acIV cluster</taxon>
    </lineage>
</organism>
<dbReference type="PANTHER" id="PTHR32194">
    <property type="entry name" value="METALLOPROTEASE TLDD"/>
    <property type="match status" value="1"/>
</dbReference>
<reference evidence="10 11" key="1">
    <citation type="submission" date="2015-10" db="EMBL/GenBank/DDBJ databases">
        <title>Metagenome-Assembled Genomes uncover a global brackish microbiome.</title>
        <authorList>
            <person name="Hugerth L.W."/>
            <person name="Larsson J."/>
            <person name="Alneberg J."/>
            <person name="Lindh M.V."/>
            <person name="Legrand C."/>
            <person name="Pinhassi J."/>
            <person name="Andersson A.F."/>
        </authorList>
    </citation>
    <scope>NUCLEOTIDE SEQUENCE [LARGE SCALE GENOMIC DNA]</scope>
    <source>
        <strain evidence="10">BACL6 MAG-120924-bin43</strain>
    </source>
</reference>